<dbReference type="Gene3D" id="3.30.450.150">
    <property type="entry name" value="Haem-degrading domain"/>
    <property type="match status" value="1"/>
</dbReference>
<feature type="compositionally biased region" description="Polar residues" evidence="1">
    <location>
        <begin position="1"/>
        <end position="14"/>
    </location>
</feature>
<dbReference type="Proteomes" id="UP001152607">
    <property type="component" value="Unassembled WGS sequence"/>
</dbReference>
<dbReference type="AlphaFoldDB" id="A0A9W4UBR6"/>
<evidence type="ECO:0008006" key="4">
    <source>
        <dbReference type="Google" id="ProtNLM"/>
    </source>
</evidence>
<dbReference type="SUPFAM" id="SSF143744">
    <property type="entry name" value="GlcG-like"/>
    <property type="match status" value="1"/>
</dbReference>
<dbReference type="OrthoDB" id="2209940at2759"/>
<name>A0A9W4UBR6_9PLEO</name>
<organism evidence="2 3">
    <name type="scientific">Periconia digitata</name>
    <dbReference type="NCBI Taxonomy" id="1303443"/>
    <lineage>
        <taxon>Eukaryota</taxon>
        <taxon>Fungi</taxon>
        <taxon>Dikarya</taxon>
        <taxon>Ascomycota</taxon>
        <taxon>Pezizomycotina</taxon>
        <taxon>Dothideomycetes</taxon>
        <taxon>Pleosporomycetidae</taxon>
        <taxon>Pleosporales</taxon>
        <taxon>Massarineae</taxon>
        <taxon>Periconiaceae</taxon>
        <taxon>Periconia</taxon>
    </lineage>
</organism>
<keyword evidence="3" id="KW-1185">Reference proteome</keyword>
<dbReference type="InterPro" id="IPR005624">
    <property type="entry name" value="PduO/GlcC-like"/>
</dbReference>
<dbReference type="Pfam" id="PF03928">
    <property type="entry name" value="HbpS-like"/>
    <property type="match status" value="1"/>
</dbReference>
<comment type="caution">
    <text evidence="2">The sequence shown here is derived from an EMBL/GenBank/DDBJ whole genome shotgun (WGS) entry which is preliminary data.</text>
</comment>
<evidence type="ECO:0000313" key="3">
    <source>
        <dbReference type="Proteomes" id="UP001152607"/>
    </source>
</evidence>
<dbReference type="EMBL" id="CAOQHR010000003">
    <property type="protein sequence ID" value="CAI6331836.1"/>
    <property type="molecule type" value="Genomic_DNA"/>
</dbReference>
<protein>
    <recommendedName>
        <fullName evidence="4">DUF967 domain protein</fullName>
    </recommendedName>
</protein>
<proteinExistence type="predicted"/>
<reference evidence="2" key="1">
    <citation type="submission" date="2023-01" db="EMBL/GenBank/DDBJ databases">
        <authorList>
            <person name="Van Ghelder C."/>
            <person name="Rancurel C."/>
        </authorList>
    </citation>
    <scope>NUCLEOTIDE SEQUENCE</scope>
    <source>
        <strain evidence="2">CNCM I-4278</strain>
    </source>
</reference>
<evidence type="ECO:0000313" key="2">
    <source>
        <dbReference type="EMBL" id="CAI6331836.1"/>
    </source>
</evidence>
<dbReference type="InterPro" id="IPR010371">
    <property type="entry name" value="YBR137W-like"/>
</dbReference>
<dbReference type="InterPro" id="IPR038084">
    <property type="entry name" value="PduO/GlcC-like_sf"/>
</dbReference>
<gene>
    <name evidence="2" type="ORF">PDIGIT_LOCUS4865</name>
</gene>
<accession>A0A9W4UBR6</accession>
<dbReference type="PANTHER" id="PTHR28255">
    <property type="match status" value="1"/>
</dbReference>
<feature type="region of interest" description="Disordered" evidence="1">
    <location>
        <begin position="1"/>
        <end position="21"/>
    </location>
</feature>
<dbReference type="PANTHER" id="PTHR28255:SF1">
    <property type="entry name" value="UPF0303 PROTEIN YBR137W"/>
    <property type="match status" value="1"/>
</dbReference>
<sequence>MISLLPTNSPTKPGTKTKRPAAHHQINLDNITANPPSNLQPQQPNTTPPVMADSLAAAPQDLESIKSQTAALLLPHFTANDAFTLGCSLRTRIQSLYPNTPAVINITHSNTDSLLFHCATGSGIQPDNDIWVARKRRTVKRWGVSSWFMGRKFNGDEEEFKRKYALGETAGEYAIHGGAVPVRVKGVEGTVAVVIVSGLKQDEDHMVVVEGLERFIAECEGRKG</sequence>
<dbReference type="GO" id="GO:0072380">
    <property type="term" value="C:TRC complex"/>
    <property type="evidence" value="ECO:0007669"/>
    <property type="project" value="TreeGrafter"/>
</dbReference>
<dbReference type="GO" id="GO:0006620">
    <property type="term" value="P:post-translational protein targeting to endoplasmic reticulum membrane"/>
    <property type="evidence" value="ECO:0007669"/>
    <property type="project" value="TreeGrafter"/>
</dbReference>
<evidence type="ECO:0000256" key="1">
    <source>
        <dbReference type="SAM" id="MobiDB-lite"/>
    </source>
</evidence>